<dbReference type="AlphaFoldDB" id="A0A452GG32"/>
<reference evidence="1" key="3">
    <citation type="submission" date="2025-09" db="UniProtKB">
        <authorList>
            <consortium name="Ensembl"/>
        </authorList>
    </citation>
    <scope>IDENTIFICATION</scope>
</reference>
<protein>
    <submittedName>
        <fullName evidence="1">Uncharacterized protein</fullName>
    </submittedName>
</protein>
<sequence>MDRDFKTTTPAYTFQSSSDTLLSIHLLDFKTSLLEAVEELRVRREGSSFDLLSSQYTSAFAKLKKKANRRLVSLTYTNRFFSTISLVINIVNQGQSQTITLETS</sequence>
<organism evidence="1 2">
    <name type="scientific">Gopherus agassizii</name>
    <name type="common">Agassiz's desert tortoise</name>
    <dbReference type="NCBI Taxonomy" id="38772"/>
    <lineage>
        <taxon>Eukaryota</taxon>
        <taxon>Metazoa</taxon>
        <taxon>Chordata</taxon>
        <taxon>Craniata</taxon>
        <taxon>Vertebrata</taxon>
        <taxon>Euteleostomi</taxon>
        <taxon>Archelosauria</taxon>
        <taxon>Testudinata</taxon>
        <taxon>Testudines</taxon>
        <taxon>Cryptodira</taxon>
        <taxon>Durocryptodira</taxon>
        <taxon>Testudinoidea</taxon>
        <taxon>Testudinidae</taxon>
        <taxon>Gopherus</taxon>
    </lineage>
</organism>
<dbReference type="Ensembl" id="ENSGAGT00000000587.1">
    <property type="protein sequence ID" value="ENSGAGP00000000527.1"/>
    <property type="gene ID" value="ENSGAGG00000000441.1"/>
</dbReference>
<evidence type="ECO:0000313" key="1">
    <source>
        <dbReference type="Ensembl" id="ENSGAGP00000000527.1"/>
    </source>
</evidence>
<keyword evidence="2" id="KW-1185">Reference proteome</keyword>
<name>A0A452GG32_9SAUR</name>
<dbReference type="Proteomes" id="UP000291020">
    <property type="component" value="Unassembled WGS sequence"/>
</dbReference>
<reference evidence="1" key="2">
    <citation type="submission" date="2025-08" db="UniProtKB">
        <authorList>
            <consortium name="Ensembl"/>
        </authorList>
    </citation>
    <scope>IDENTIFICATION</scope>
</reference>
<evidence type="ECO:0000313" key="2">
    <source>
        <dbReference type="Proteomes" id="UP000291020"/>
    </source>
</evidence>
<dbReference type="InterPro" id="IPR031650">
    <property type="entry name" value="CCDC73"/>
</dbReference>
<dbReference type="STRING" id="38772.ENSGAGP00000000527"/>
<dbReference type="PANTHER" id="PTHR28660:SF1">
    <property type="entry name" value="COILED-COIL DOMAIN-CONTAINING PROTEIN 73"/>
    <property type="match status" value="1"/>
</dbReference>
<accession>A0A452GG32</accession>
<reference evidence="2" key="1">
    <citation type="journal article" date="2017" name="PLoS ONE">
        <title>The Agassiz's desert tortoise genome provides a resource for the conservation of a threatened species.</title>
        <authorList>
            <person name="Tollis M."/>
            <person name="DeNardo D.F."/>
            <person name="Cornelius J.A."/>
            <person name="Dolby G.A."/>
            <person name="Edwards T."/>
            <person name="Henen B.T."/>
            <person name="Karl A.E."/>
            <person name="Murphy R.W."/>
            <person name="Kusumi K."/>
        </authorList>
    </citation>
    <scope>NUCLEOTIDE SEQUENCE [LARGE SCALE GENOMIC DNA]</scope>
</reference>
<proteinExistence type="predicted"/>
<dbReference type="PANTHER" id="PTHR28660">
    <property type="entry name" value="COILED-COIL DOMAIN-CONTAINING PROTEIN 73"/>
    <property type="match status" value="1"/>
</dbReference>
<dbReference type="Pfam" id="PF15818">
    <property type="entry name" value="CCDC73"/>
    <property type="match status" value="1"/>
</dbReference>